<comment type="caution">
    <text evidence="6">The sequence shown here is derived from an EMBL/GenBank/DDBJ whole genome shotgun (WGS) entry which is preliminary data.</text>
</comment>
<dbReference type="Gene3D" id="1.10.287.1080">
    <property type="entry name" value="MazG-like"/>
    <property type="match status" value="2"/>
</dbReference>
<comment type="similarity">
    <text evidence="2">Belongs to the nucleoside triphosphate pyrophosphohydrolase family.</text>
</comment>
<dbReference type="GO" id="GO:0046076">
    <property type="term" value="P:dTTP catabolic process"/>
    <property type="evidence" value="ECO:0007669"/>
    <property type="project" value="TreeGrafter"/>
</dbReference>
<protein>
    <recommendedName>
        <fullName evidence="4">Nucleoside triphosphate pyrophosphohydrolase</fullName>
        <ecNumber evidence="3">3.6.1.8</ecNumber>
    </recommendedName>
</protein>
<evidence type="ECO:0000313" key="7">
    <source>
        <dbReference type="Proteomes" id="UP000322084"/>
    </source>
</evidence>
<evidence type="ECO:0000313" key="6">
    <source>
        <dbReference type="EMBL" id="GEQ96961.1"/>
    </source>
</evidence>
<dbReference type="EMBL" id="BKCL01000001">
    <property type="protein sequence ID" value="GEQ96961.1"/>
    <property type="molecule type" value="Genomic_DNA"/>
</dbReference>
<reference evidence="6 7" key="1">
    <citation type="submission" date="2019-09" db="EMBL/GenBank/DDBJ databases">
        <title>NBRP : Genome information of microbial organism related human and environment.</title>
        <authorList>
            <person name="Hattori M."/>
            <person name="Oshima K."/>
            <person name="Inaba H."/>
            <person name="Suda W."/>
            <person name="Sakamoto M."/>
            <person name="Iino T."/>
            <person name="Kitahara M."/>
            <person name="Oshida Y."/>
            <person name="Iida T."/>
            <person name="Kudo T."/>
            <person name="Itoh T."/>
            <person name="Ohkuma M."/>
        </authorList>
    </citation>
    <scope>NUCLEOTIDE SEQUENCE [LARGE SCALE GENOMIC DNA]</scope>
    <source>
        <strain evidence="6 7">Hi-2</strain>
    </source>
</reference>
<dbReference type="GO" id="GO:0046061">
    <property type="term" value="P:dATP catabolic process"/>
    <property type="evidence" value="ECO:0007669"/>
    <property type="project" value="TreeGrafter"/>
</dbReference>
<evidence type="ECO:0000256" key="4">
    <source>
        <dbReference type="ARBA" id="ARBA00074799"/>
    </source>
</evidence>
<evidence type="ECO:0000256" key="3">
    <source>
        <dbReference type="ARBA" id="ARBA00066372"/>
    </source>
</evidence>
<dbReference type="FunFam" id="1.10.287.1080:FF:000001">
    <property type="entry name" value="Nucleoside triphosphate pyrophosphohydrolase"/>
    <property type="match status" value="1"/>
</dbReference>
<gene>
    <name evidence="6" type="ORF">JCM17844_05980</name>
</gene>
<dbReference type="FunFam" id="1.10.287.1080:FF:000003">
    <property type="entry name" value="Nucleoside triphosphate pyrophosphohydrolase"/>
    <property type="match status" value="1"/>
</dbReference>
<dbReference type="AlphaFoldDB" id="A0A5A7MLV3"/>
<sequence length="280" mass="31407">MSQTRRPAAPPLQQAPDTIERLLEIMSRLRAPEGGCPWDIAQNFETVAPYTIEEAYEVADAIARKDMDDLCDELGDLLFQVVFHAQMGKERGAFDFSKVVTAICDKMERRHPHVFGDVTLADADAQVRAWEEQKARERAARAQSEGRTPSALEGVARGLPALMRAVKLQKRAARVGFDWDNPKDVIAKIREELDEVEEVLEKKEAPERRLEEMGDLLFSCANLARFMESDPEDALVAANAKFERRFKYIEESLAAKGRSIDGADLADMEALWVQAKSTGL</sequence>
<feature type="domain" description="NTP pyrophosphohydrolase MazG-like" evidence="5">
    <location>
        <begin position="182"/>
        <end position="247"/>
    </location>
</feature>
<dbReference type="NCBIfam" id="TIGR00444">
    <property type="entry name" value="mazG"/>
    <property type="match status" value="1"/>
</dbReference>
<keyword evidence="6" id="KW-0378">Hydrolase</keyword>
<dbReference type="InterPro" id="IPR048011">
    <property type="entry name" value="NTP-PPase_MazG-like_C"/>
</dbReference>
<dbReference type="SUPFAM" id="SSF101386">
    <property type="entry name" value="all-alpha NTP pyrophosphatases"/>
    <property type="match status" value="2"/>
</dbReference>
<organism evidence="6 7">
    <name type="scientific">Iodidimonas gelatinilytica</name>
    <dbReference type="NCBI Taxonomy" id="1236966"/>
    <lineage>
        <taxon>Bacteria</taxon>
        <taxon>Pseudomonadati</taxon>
        <taxon>Pseudomonadota</taxon>
        <taxon>Alphaproteobacteria</taxon>
        <taxon>Iodidimonadales</taxon>
        <taxon>Iodidimonadaceae</taxon>
        <taxon>Iodidimonas</taxon>
    </lineage>
</organism>
<dbReference type="GO" id="GO:0006203">
    <property type="term" value="P:dGTP catabolic process"/>
    <property type="evidence" value="ECO:0007669"/>
    <property type="project" value="TreeGrafter"/>
</dbReference>
<dbReference type="Pfam" id="PF03819">
    <property type="entry name" value="MazG"/>
    <property type="match status" value="2"/>
</dbReference>
<name>A0A5A7MLV3_9PROT</name>
<dbReference type="CDD" id="cd11529">
    <property type="entry name" value="NTP-PPase_MazG_Cterm"/>
    <property type="match status" value="1"/>
</dbReference>
<evidence type="ECO:0000256" key="1">
    <source>
        <dbReference type="ARBA" id="ARBA00052141"/>
    </source>
</evidence>
<accession>A0A5A7MLV3</accession>
<dbReference type="GO" id="GO:0006950">
    <property type="term" value="P:response to stress"/>
    <property type="evidence" value="ECO:0007669"/>
    <property type="project" value="UniProtKB-ARBA"/>
</dbReference>
<proteinExistence type="inferred from homology"/>
<dbReference type="RefSeq" id="WP_149999522.1">
    <property type="nucleotide sequence ID" value="NZ_BKCL01000001.1"/>
</dbReference>
<dbReference type="EC" id="3.6.1.8" evidence="3"/>
<evidence type="ECO:0000259" key="5">
    <source>
        <dbReference type="Pfam" id="PF03819"/>
    </source>
</evidence>
<dbReference type="NCBIfam" id="NF007113">
    <property type="entry name" value="PRK09562.1"/>
    <property type="match status" value="1"/>
</dbReference>
<dbReference type="GO" id="GO:0046047">
    <property type="term" value="P:TTP catabolic process"/>
    <property type="evidence" value="ECO:0007669"/>
    <property type="project" value="TreeGrafter"/>
</dbReference>
<dbReference type="InterPro" id="IPR048015">
    <property type="entry name" value="NTP-PPase_MazG-like_N"/>
</dbReference>
<evidence type="ECO:0000256" key="2">
    <source>
        <dbReference type="ARBA" id="ARBA00061115"/>
    </source>
</evidence>
<dbReference type="CDD" id="cd11528">
    <property type="entry name" value="NTP-PPase_MazG_Nterm"/>
    <property type="match status" value="1"/>
</dbReference>
<comment type="catalytic activity">
    <reaction evidence="1">
        <text>ATP + H2O = AMP + diphosphate + H(+)</text>
        <dbReference type="Rhea" id="RHEA:14245"/>
        <dbReference type="ChEBI" id="CHEBI:15377"/>
        <dbReference type="ChEBI" id="CHEBI:15378"/>
        <dbReference type="ChEBI" id="CHEBI:30616"/>
        <dbReference type="ChEBI" id="CHEBI:33019"/>
        <dbReference type="ChEBI" id="CHEBI:456215"/>
        <dbReference type="EC" id="3.6.1.8"/>
    </reaction>
</comment>
<dbReference type="PANTHER" id="PTHR30522">
    <property type="entry name" value="NUCLEOSIDE TRIPHOSPHATE PYROPHOSPHOHYDROLASE"/>
    <property type="match status" value="1"/>
</dbReference>
<feature type="domain" description="NTP pyrophosphohydrolase MazG-like" evidence="5">
    <location>
        <begin position="42"/>
        <end position="115"/>
    </location>
</feature>
<dbReference type="GO" id="GO:0046081">
    <property type="term" value="P:dUTP catabolic process"/>
    <property type="evidence" value="ECO:0007669"/>
    <property type="project" value="TreeGrafter"/>
</dbReference>
<dbReference type="InterPro" id="IPR011551">
    <property type="entry name" value="NTP_PyrPHydrolase_MazG"/>
</dbReference>
<dbReference type="PANTHER" id="PTHR30522:SF0">
    <property type="entry name" value="NUCLEOSIDE TRIPHOSPHATE PYROPHOSPHOHYDROLASE"/>
    <property type="match status" value="1"/>
</dbReference>
<dbReference type="GO" id="GO:0046052">
    <property type="term" value="P:UTP catabolic process"/>
    <property type="evidence" value="ECO:0007669"/>
    <property type="project" value="TreeGrafter"/>
</dbReference>
<dbReference type="Proteomes" id="UP000322084">
    <property type="component" value="Unassembled WGS sequence"/>
</dbReference>
<dbReference type="InterPro" id="IPR004518">
    <property type="entry name" value="MazG-like_dom"/>
</dbReference>
<dbReference type="GO" id="GO:0047693">
    <property type="term" value="F:ATP diphosphatase activity"/>
    <property type="evidence" value="ECO:0007669"/>
    <property type="project" value="UniProtKB-EC"/>
</dbReference>